<accession>A0A5R9PKG2</accession>
<comment type="caution">
    <text evidence="2">The sequence shown here is derived from an EMBL/GenBank/DDBJ whole genome shotgun (WGS) entry which is preliminary data.</text>
</comment>
<gene>
    <name evidence="2" type="ORF">E5S66_04220</name>
</gene>
<keyword evidence="1" id="KW-1133">Transmembrane helix</keyword>
<dbReference type="STRING" id="1123377.GCA_000423885_02575"/>
<feature type="transmembrane region" description="Helical" evidence="1">
    <location>
        <begin position="49"/>
        <end position="69"/>
    </location>
</feature>
<dbReference type="AlphaFoldDB" id="A0A5R9PKG2"/>
<feature type="transmembrane region" description="Helical" evidence="1">
    <location>
        <begin position="76"/>
        <end position="95"/>
    </location>
</feature>
<evidence type="ECO:0000256" key="1">
    <source>
        <dbReference type="SAM" id="Phobius"/>
    </source>
</evidence>
<evidence type="ECO:0008006" key="4">
    <source>
        <dbReference type="Google" id="ProtNLM"/>
    </source>
</evidence>
<proteinExistence type="predicted"/>
<feature type="transmembrane region" description="Helical" evidence="1">
    <location>
        <begin position="101"/>
        <end position="118"/>
    </location>
</feature>
<organism evidence="2 3">
    <name type="scientific">Thermomonas fusca</name>
    <dbReference type="NCBI Taxonomy" id="215690"/>
    <lineage>
        <taxon>Bacteria</taxon>
        <taxon>Pseudomonadati</taxon>
        <taxon>Pseudomonadota</taxon>
        <taxon>Gammaproteobacteria</taxon>
        <taxon>Lysobacterales</taxon>
        <taxon>Lysobacteraceae</taxon>
        <taxon>Thermomonas</taxon>
    </lineage>
</organism>
<keyword evidence="3" id="KW-1185">Reference proteome</keyword>
<sequence>MLEIAALLLALLGLAHSVLGERYILIRLFRRELPPLFGGPAFTRNTLRFAWHLTTLLALGISAVLWQLGDGPPAAMIARTLGWCLLACGVLPLLFTRGRHLAWVVLWATGTLCLAWAAR</sequence>
<dbReference type="RefSeq" id="WP_138347742.1">
    <property type="nucleotide sequence ID" value="NZ_SROY01000001.1"/>
</dbReference>
<dbReference type="Proteomes" id="UP000308508">
    <property type="component" value="Unassembled WGS sequence"/>
</dbReference>
<name>A0A5R9PKG2_9GAMM</name>
<evidence type="ECO:0000313" key="3">
    <source>
        <dbReference type="Proteomes" id="UP000308508"/>
    </source>
</evidence>
<keyword evidence="1" id="KW-0472">Membrane</keyword>
<dbReference type="EMBL" id="SROY01000001">
    <property type="protein sequence ID" value="TLX23228.1"/>
    <property type="molecule type" value="Genomic_DNA"/>
</dbReference>
<reference evidence="2 3" key="1">
    <citation type="submission" date="2019-04" db="EMBL/GenBank/DDBJ databases">
        <authorList>
            <person name="Grouzdev D.S."/>
            <person name="Nazina T.N."/>
        </authorList>
    </citation>
    <scope>NUCLEOTIDE SEQUENCE [LARGE SCALE GENOMIC DNA]</scope>
    <source>
        <strain evidence="2 3">SHC 3-19</strain>
    </source>
</reference>
<keyword evidence="1" id="KW-0812">Transmembrane</keyword>
<evidence type="ECO:0000313" key="2">
    <source>
        <dbReference type="EMBL" id="TLX23228.1"/>
    </source>
</evidence>
<protein>
    <recommendedName>
        <fullName evidence="4">DUF3325 domain-containing protein</fullName>
    </recommendedName>
</protein>